<gene>
    <name evidence="3" type="ORF">HJC23_005450</name>
</gene>
<comment type="caution">
    <text evidence="3">The sequence shown here is derived from an EMBL/GenBank/DDBJ whole genome shotgun (WGS) entry which is preliminary data.</text>
</comment>
<keyword evidence="4" id="KW-1185">Reference proteome</keyword>
<feature type="signal peptide" evidence="2">
    <location>
        <begin position="1"/>
        <end position="22"/>
    </location>
</feature>
<dbReference type="PROSITE" id="PS51257">
    <property type="entry name" value="PROKAR_LIPOPROTEIN"/>
    <property type="match status" value="1"/>
</dbReference>
<feature type="compositionally biased region" description="Basic and acidic residues" evidence="1">
    <location>
        <begin position="74"/>
        <end position="86"/>
    </location>
</feature>
<keyword evidence="2" id="KW-0732">Signal</keyword>
<feature type="compositionally biased region" description="Basic residues" evidence="1">
    <location>
        <begin position="171"/>
        <end position="195"/>
    </location>
</feature>
<reference evidence="3 4" key="1">
    <citation type="journal article" date="2020" name="G3 (Bethesda)">
        <title>Improved Reference Genome for Cyclotella cryptica CCMP332, a Model for Cell Wall Morphogenesis, Salinity Adaptation, and Lipid Production in Diatoms (Bacillariophyta).</title>
        <authorList>
            <person name="Roberts W.R."/>
            <person name="Downey K.M."/>
            <person name="Ruck E.C."/>
            <person name="Traller J.C."/>
            <person name="Alverson A.J."/>
        </authorList>
    </citation>
    <scope>NUCLEOTIDE SEQUENCE [LARGE SCALE GENOMIC DNA]</scope>
    <source>
        <strain evidence="3 4">CCMP332</strain>
    </source>
</reference>
<dbReference type="AlphaFoldDB" id="A0ABD3P3U0"/>
<feature type="region of interest" description="Disordered" evidence="1">
    <location>
        <begin position="146"/>
        <end position="202"/>
    </location>
</feature>
<proteinExistence type="predicted"/>
<dbReference type="Proteomes" id="UP001516023">
    <property type="component" value="Unassembled WGS sequence"/>
</dbReference>
<sequence>MNFRLPSAVFFALLACAAPTEQSTGNASAEDSDSFRLLVKESDVHFGLLRNYLGHSLVAAMEDDEDKNNDDDYANDKGGTEEKKDNGKKCSFLTNFRASQVRTLGCSVRIMTTTTRRSEVPELLQCNLFSDSFPFIGLFCVQQSTKPKEEDDDDNAKKKDKREKATPKPTNKPRKTSKPTKKPNSTKRRTNKPTKKTNATLPRCQVRGTNYLRCDPNKVKSRDYKTCRQIDNELCNQQRRKMKRSDISYCECIGLEPSAAGEVVMADVIGHLRGFMGI</sequence>
<organism evidence="3 4">
    <name type="scientific">Cyclotella cryptica</name>
    <dbReference type="NCBI Taxonomy" id="29204"/>
    <lineage>
        <taxon>Eukaryota</taxon>
        <taxon>Sar</taxon>
        <taxon>Stramenopiles</taxon>
        <taxon>Ochrophyta</taxon>
        <taxon>Bacillariophyta</taxon>
        <taxon>Coscinodiscophyceae</taxon>
        <taxon>Thalassiosirophycidae</taxon>
        <taxon>Stephanodiscales</taxon>
        <taxon>Stephanodiscaceae</taxon>
        <taxon>Cyclotella</taxon>
    </lineage>
</organism>
<dbReference type="EMBL" id="JABMIG020000287">
    <property type="protein sequence ID" value="KAL3782402.1"/>
    <property type="molecule type" value="Genomic_DNA"/>
</dbReference>
<evidence type="ECO:0000313" key="3">
    <source>
        <dbReference type="EMBL" id="KAL3782402.1"/>
    </source>
</evidence>
<name>A0ABD3P3U0_9STRA</name>
<feature type="chain" id="PRO_5044882356" evidence="2">
    <location>
        <begin position="23"/>
        <end position="278"/>
    </location>
</feature>
<feature type="region of interest" description="Disordered" evidence="1">
    <location>
        <begin position="65"/>
        <end position="86"/>
    </location>
</feature>
<evidence type="ECO:0000256" key="2">
    <source>
        <dbReference type="SAM" id="SignalP"/>
    </source>
</evidence>
<evidence type="ECO:0000256" key="1">
    <source>
        <dbReference type="SAM" id="MobiDB-lite"/>
    </source>
</evidence>
<protein>
    <submittedName>
        <fullName evidence="3">Uncharacterized protein</fullName>
    </submittedName>
</protein>
<accession>A0ABD3P3U0</accession>
<evidence type="ECO:0000313" key="4">
    <source>
        <dbReference type="Proteomes" id="UP001516023"/>
    </source>
</evidence>